<keyword evidence="2" id="KW-1185">Reference proteome</keyword>
<reference evidence="1 2" key="1">
    <citation type="submission" date="2019-03" db="EMBL/GenBank/DDBJ databases">
        <title>Genomic Encyclopedia of Archaeal and Bacterial Type Strains, Phase II (KMG-II): from individual species to whole genera.</title>
        <authorList>
            <person name="Goeker M."/>
        </authorList>
    </citation>
    <scope>NUCLEOTIDE SEQUENCE [LARGE SCALE GENOMIC DNA]</scope>
    <source>
        <strain evidence="1 2">DSM 28353</strain>
    </source>
</reference>
<dbReference type="PROSITE" id="PS51257">
    <property type="entry name" value="PROKAR_LIPOPROTEIN"/>
    <property type="match status" value="1"/>
</dbReference>
<gene>
    <name evidence="1" type="ORF">CLV99_2733</name>
</gene>
<dbReference type="RefSeq" id="WP_133584958.1">
    <property type="nucleotide sequence ID" value="NZ_SNYV01000014.1"/>
</dbReference>
<evidence type="ECO:0000313" key="1">
    <source>
        <dbReference type="EMBL" id="TDQ77328.1"/>
    </source>
</evidence>
<evidence type="ECO:0008006" key="3">
    <source>
        <dbReference type="Google" id="ProtNLM"/>
    </source>
</evidence>
<organism evidence="1 2">
    <name type="scientific">Sphingobacterium yanglingense</name>
    <dbReference type="NCBI Taxonomy" id="1437280"/>
    <lineage>
        <taxon>Bacteria</taxon>
        <taxon>Pseudomonadati</taxon>
        <taxon>Bacteroidota</taxon>
        <taxon>Sphingobacteriia</taxon>
        <taxon>Sphingobacteriales</taxon>
        <taxon>Sphingobacteriaceae</taxon>
        <taxon>Sphingobacterium</taxon>
    </lineage>
</organism>
<dbReference type="EMBL" id="SNYV01000014">
    <property type="protein sequence ID" value="TDQ77328.1"/>
    <property type="molecule type" value="Genomic_DNA"/>
</dbReference>
<dbReference type="AlphaFoldDB" id="A0A4R6WCL3"/>
<comment type="caution">
    <text evidence="1">The sequence shown here is derived from an EMBL/GenBank/DDBJ whole genome shotgun (WGS) entry which is preliminary data.</text>
</comment>
<sequence>MRKIIILLVAVASLLGCKKSEEKVDTPGCVQEMVKRYENELKCTEQGSMETNLYRGTYKNKQVYFADTMCPVCNVPPPKHGYDCSGKKIEFSDFKDVTDIKEVYNSCTKKVIE</sequence>
<name>A0A4R6WCL3_9SPHI</name>
<evidence type="ECO:0000313" key="2">
    <source>
        <dbReference type="Proteomes" id="UP000295292"/>
    </source>
</evidence>
<dbReference type="Proteomes" id="UP000295292">
    <property type="component" value="Unassembled WGS sequence"/>
</dbReference>
<proteinExistence type="predicted"/>
<protein>
    <recommendedName>
        <fullName evidence="3">Lipoprotein</fullName>
    </recommendedName>
</protein>
<accession>A0A4R6WCL3</accession>
<dbReference type="OrthoDB" id="710984at2"/>